<keyword evidence="1" id="KW-0812">Transmembrane</keyword>
<keyword evidence="1" id="KW-1133">Transmembrane helix</keyword>
<comment type="caution">
    <text evidence="2">The sequence shown here is derived from an EMBL/GenBank/DDBJ whole genome shotgun (WGS) entry which is preliminary data.</text>
</comment>
<evidence type="ECO:0000256" key="1">
    <source>
        <dbReference type="SAM" id="Phobius"/>
    </source>
</evidence>
<feature type="transmembrane region" description="Helical" evidence="1">
    <location>
        <begin position="44"/>
        <end position="67"/>
    </location>
</feature>
<evidence type="ECO:0000313" key="2">
    <source>
        <dbReference type="EMBL" id="TMN22095.1"/>
    </source>
</evidence>
<keyword evidence="1" id="KW-0472">Membrane</keyword>
<dbReference type="Proteomes" id="UP000306980">
    <property type="component" value="Unassembled WGS sequence"/>
</dbReference>
<name>A0A5S3QJQ7_9BACI</name>
<dbReference type="EMBL" id="VCIA01000001">
    <property type="protein sequence ID" value="TMN22095.1"/>
    <property type="molecule type" value="Genomic_DNA"/>
</dbReference>
<protein>
    <submittedName>
        <fullName evidence="2">Uncharacterized protein</fullName>
    </submittedName>
</protein>
<gene>
    <name evidence="2" type="ORF">FFL34_08135</name>
</gene>
<sequence length="70" mass="8037">MGLIISAAIFVMLFLFFIFAFYFTLNFIEYLHKKDERVVKQSKYAALVCFGVSIAILVGSGYLALFYHLL</sequence>
<evidence type="ECO:0000313" key="3">
    <source>
        <dbReference type="Proteomes" id="UP000306980"/>
    </source>
</evidence>
<organism evidence="2 3">
    <name type="scientific">Lentibacillus cibarius</name>
    <dbReference type="NCBI Taxonomy" id="2583219"/>
    <lineage>
        <taxon>Bacteria</taxon>
        <taxon>Bacillati</taxon>
        <taxon>Bacillota</taxon>
        <taxon>Bacilli</taxon>
        <taxon>Bacillales</taxon>
        <taxon>Bacillaceae</taxon>
        <taxon>Lentibacillus</taxon>
    </lineage>
</organism>
<accession>A0A5S3QJQ7</accession>
<feature type="transmembrane region" description="Helical" evidence="1">
    <location>
        <begin position="6"/>
        <end position="32"/>
    </location>
</feature>
<proteinExistence type="predicted"/>
<reference evidence="2 3" key="1">
    <citation type="submission" date="2019-05" db="EMBL/GenBank/DDBJ databases">
        <title>Genomic analysis of Lentibacillus sp. NKC220-2.</title>
        <authorList>
            <person name="Oh Y.J."/>
        </authorList>
    </citation>
    <scope>NUCLEOTIDE SEQUENCE [LARGE SCALE GENOMIC DNA]</scope>
    <source>
        <strain evidence="2 3">NKC220-2</strain>
    </source>
</reference>
<dbReference type="RefSeq" id="WP_138603003.1">
    <property type="nucleotide sequence ID" value="NZ_VCIA01000001.1"/>
</dbReference>
<dbReference type="AlphaFoldDB" id="A0A5S3QJQ7"/>